<gene>
    <name evidence="2" type="ORF">D9V41_09130</name>
</gene>
<evidence type="ECO:0000313" key="2">
    <source>
        <dbReference type="EMBL" id="RLV56040.1"/>
    </source>
</evidence>
<comment type="caution">
    <text evidence="2">The sequence shown here is derived from an EMBL/GenBank/DDBJ whole genome shotgun (WGS) entry which is preliminary data.</text>
</comment>
<dbReference type="RefSeq" id="WP_121794236.1">
    <property type="nucleotide sequence ID" value="NZ_RDBF01000005.1"/>
</dbReference>
<name>A0A3L8PLB4_9ACTN</name>
<protein>
    <submittedName>
        <fullName evidence="2">Helix-turn-helix domain containing protein</fullName>
    </submittedName>
</protein>
<dbReference type="EMBL" id="RDBF01000005">
    <property type="protein sequence ID" value="RLV56040.1"/>
    <property type="molecule type" value="Genomic_DNA"/>
</dbReference>
<evidence type="ECO:0000256" key="1">
    <source>
        <dbReference type="SAM" id="MobiDB-lite"/>
    </source>
</evidence>
<feature type="compositionally biased region" description="Polar residues" evidence="1">
    <location>
        <begin position="295"/>
        <end position="304"/>
    </location>
</feature>
<feature type="region of interest" description="Disordered" evidence="1">
    <location>
        <begin position="271"/>
        <end position="304"/>
    </location>
</feature>
<organism evidence="2 3">
    <name type="scientific">Aeromicrobium phragmitis</name>
    <dbReference type="NCBI Taxonomy" id="2478914"/>
    <lineage>
        <taxon>Bacteria</taxon>
        <taxon>Bacillati</taxon>
        <taxon>Actinomycetota</taxon>
        <taxon>Actinomycetes</taxon>
        <taxon>Propionibacteriales</taxon>
        <taxon>Nocardioidaceae</taxon>
        <taxon>Aeromicrobium</taxon>
    </lineage>
</organism>
<evidence type="ECO:0000313" key="3">
    <source>
        <dbReference type="Proteomes" id="UP000282515"/>
    </source>
</evidence>
<reference evidence="2 3" key="1">
    <citation type="submission" date="2018-10" db="EMBL/GenBank/DDBJ databases">
        <title>Aeromicrobium sp. 9W16Y-2 whole genome shotgun sequence.</title>
        <authorList>
            <person name="Li F."/>
        </authorList>
    </citation>
    <scope>NUCLEOTIDE SEQUENCE [LARGE SCALE GENOMIC DNA]</scope>
    <source>
        <strain evidence="2 3">9W16Y-2</strain>
    </source>
</reference>
<dbReference type="AlphaFoldDB" id="A0A3L8PLB4"/>
<sequence>MSDVDRTPKPCHHKIANHQHGTYAAYTLDRCRCQPCVNAKTDYERDRRRQKAYGRWNGLIDAEPARKHVRTLMSQGMGWKRVAHAAGLEPSVVWKLLYGDRARRLEPSKRIRPATADKLLAVELDLADGQTTDRTGAVRRLQALVALGWSMSKLADQLGKDLRNFASVIHGRRDITVATDRAVRELFTDLAMQLPPQNDWHNKSAATRARNYARKHGWAPPLAWDDIDNDDRPSTAALDPRTALDDVAIERALAGDRSVRLTLAEKREATARWQQRGGSLKELERRTGWRAGRYTTPTQEGTAA</sequence>
<proteinExistence type="predicted"/>
<keyword evidence="3" id="KW-1185">Reference proteome</keyword>
<accession>A0A3L8PLB4</accession>
<dbReference type="OrthoDB" id="3825336at2"/>
<dbReference type="Proteomes" id="UP000282515">
    <property type="component" value="Unassembled WGS sequence"/>
</dbReference>